<evidence type="ECO:0000256" key="1">
    <source>
        <dbReference type="SAM" id="Phobius"/>
    </source>
</evidence>
<dbReference type="InterPro" id="IPR021257">
    <property type="entry name" value="DUF2809"/>
</dbReference>
<accession>A0A3D9H3Z2</accession>
<feature type="transmembrane region" description="Helical" evidence="1">
    <location>
        <begin position="94"/>
        <end position="117"/>
    </location>
</feature>
<name>A0A3D9H3Z2_9FLAO</name>
<keyword evidence="1" id="KW-1133">Transmembrane helix</keyword>
<reference evidence="2 3" key="1">
    <citation type="submission" date="2018-07" db="EMBL/GenBank/DDBJ databases">
        <title>Genomic Encyclopedia of Type Strains, Phase III (KMG-III): the genomes of soil and plant-associated and newly described type strains.</title>
        <authorList>
            <person name="Whitman W."/>
        </authorList>
    </citation>
    <scope>NUCLEOTIDE SEQUENCE [LARGE SCALE GENOMIC DNA]</scope>
    <source>
        <strain evidence="2 3">CECT 7946</strain>
    </source>
</reference>
<dbReference type="AlphaFoldDB" id="A0A3D9H3Z2"/>
<keyword evidence="1" id="KW-0812">Transmembrane</keyword>
<proteinExistence type="predicted"/>
<sequence length="135" mass="15344">MKIQFNKYYLALAHSLFLIELAIAFLLNTGFIRYTFGDYLVVILLYAIIRGCTNLSVWASSLVVLLIAFGIEFLQLTPFLSYFNLQNSFTAKLIFGSTFQFTDLIAYTLGIATVLIVETSISKFESQQKTTLWKP</sequence>
<dbReference type="Proteomes" id="UP000256980">
    <property type="component" value="Unassembled WGS sequence"/>
</dbReference>
<gene>
    <name evidence="2" type="ORF">DFQ10_104112</name>
</gene>
<protein>
    <submittedName>
        <fullName evidence="2">Uncharacterized protein DUF2809</fullName>
    </submittedName>
</protein>
<organism evidence="2 3">
    <name type="scientific">Winogradskyella eximia</name>
    <dbReference type="NCBI Taxonomy" id="262006"/>
    <lineage>
        <taxon>Bacteria</taxon>
        <taxon>Pseudomonadati</taxon>
        <taxon>Bacteroidota</taxon>
        <taxon>Flavobacteriia</taxon>
        <taxon>Flavobacteriales</taxon>
        <taxon>Flavobacteriaceae</taxon>
        <taxon>Winogradskyella</taxon>
    </lineage>
</organism>
<dbReference type="OrthoDB" id="5360192at2"/>
<dbReference type="EMBL" id="QRDV01000004">
    <property type="protein sequence ID" value="RED43921.1"/>
    <property type="molecule type" value="Genomic_DNA"/>
</dbReference>
<evidence type="ECO:0000313" key="2">
    <source>
        <dbReference type="EMBL" id="RED43921.1"/>
    </source>
</evidence>
<feature type="transmembrane region" description="Helical" evidence="1">
    <location>
        <begin position="55"/>
        <end position="74"/>
    </location>
</feature>
<keyword evidence="1" id="KW-0472">Membrane</keyword>
<dbReference type="RefSeq" id="WP_115817334.1">
    <property type="nucleotide sequence ID" value="NZ_QRDV01000004.1"/>
</dbReference>
<comment type="caution">
    <text evidence="2">The sequence shown here is derived from an EMBL/GenBank/DDBJ whole genome shotgun (WGS) entry which is preliminary data.</text>
</comment>
<feature type="transmembrane region" description="Helical" evidence="1">
    <location>
        <begin position="7"/>
        <end position="25"/>
    </location>
</feature>
<feature type="transmembrane region" description="Helical" evidence="1">
    <location>
        <begin position="31"/>
        <end position="48"/>
    </location>
</feature>
<keyword evidence="3" id="KW-1185">Reference proteome</keyword>
<dbReference type="Pfam" id="PF10990">
    <property type="entry name" value="DUF2809"/>
    <property type="match status" value="1"/>
</dbReference>
<evidence type="ECO:0000313" key="3">
    <source>
        <dbReference type="Proteomes" id="UP000256980"/>
    </source>
</evidence>